<dbReference type="RefSeq" id="XP_007802441.1">
    <property type="nucleotide sequence ID" value="XM_007804250.1"/>
</dbReference>
<dbReference type="HOGENOM" id="CLU_003271_0_0_1"/>
<feature type="compositionally biased region" description="Low complexity" evidence="2">
    <location>
        <begin position="1204"/>
        <end position="1233"/>
    </location>
</feature>
<name>U1GJA5_ENDPU</name>
<feature type="compositionally biased region" description="Acidic residues" evidence="2">
    <location>
        <begin position="1296"/>
        <end position="1313"/>
    </location>
</feature>
<evidence type="ECO:0000256" key="1">
    <source>
        <dbReference type="ARBA" id="ARBA00010216"/>
    </source>
</evidence>
<sequence>MNAVRQKCRPKHQVLVLKCYPRFQKNVQEVKPNSSELSYLLYYASTRRSKLQKVGSFLEKRTASDVWKQRLGNVQVTLQILSALMEKAPRDLPLYSDSVLTILETVLKSKDINMVEESLATFETYCKYQDVSSLASDQYRSQQYQNIVNMYAEFASNNFPSSLKQKPSKPTAMRWKTAGLKAIRSVVGAEALGTDGTTQLSIVMPAILDNLYTGNDDILASLQEKAQTGEKADVENARKRRMSFATVTTVDTVEGNPASASETTADADKAAEDEVRVLAVRCLKQIFAAGTGSNRGQVRLATNLTLQFITARDPPAPALPGSTPASGKRGNWATSLVETIARWTPVQDRFIIVITAVDALVKSPIEESKLKQQLTLATAIDWLLSSSINLIGLSVMDVLLGFVQHVLLLLQLGGRDSRITPHNQQPEALNTHTNINPKKVEERGHTTNVITPSPVRQELLVRLQRCIGDLATHIYYTDQIADMMAAILARLKPSLNPDRSSIAAAIENPVGAANAIANSADLQEDPLTDGFFSFATARLNALRAVKNILQVANMRKSVTGAAAQARSRVGVQVWEGTQWLLRDEDRGVRAAYVDALLTWLKNETNRSDLLLPQEGPRKPKSTAKKGRDENGEPKLTRRAVSSASRKENKTAKSNFLRLLHLAIYDNAIESPQFDSDILLLHLLLTNLTENLGVNAVRHGLPMMVRLQDDLVSGDKFEDARSRINAGSLVHGYFWALSEKFDFETSRVGQELHTEISRRKKNGFWLDKVRLPPLPLDQIITSTAALTEKKTLVSEMSSTSLKPYSSRVNMVEEICTSYNESLRAPTTSPPSSPSRVFSVPALSFGYGYGLNPGPKPSPEDQLPPKVKEELLAEWSKESVIAAVEKEHADSLSGSKTGTGTGSATAGRNFLTVDAVNGLGRGAASPGGNDSPTRVVSDSGGPRMSALSYALNGGLGHLQRLRGPGTDEGSPTPLTASSSRDSTVRVTELKRALSGYQNNMRHSSPLGRRVAGIRDSSMESVESHGSSSESESMVNYSEAEGAGVHTSALDVNAVGHTDFATAASPPSRDEQRQSSGADKARPGSSQAPSSLPQAQHHPRLENDMHAATTLPRLKSDPRLGEDVPPVPEIPSTLSLHLPGTFPRDISPIRRPSLRTSKSVERQSPQPRPIQPQPQGQNVLLRPSTAPSPGSVVRPAGNGAGTGSLRPQPQSQPHQTQTQTQIQAASAPSQSPATSTRLYSTSLSAREGRTWRREESRPTSSRHSGVGFGPVGSGKSPGSGSLKTKRLDLGRLLAGVRVDDDDEDDHYNDDNDDEDGQGGAGPVSSDHRFSGKGRAGKGGNANENANGQGGGGGGGGGGGRVHIQPPY</sequence>
<dbReference type="SUPFAM" id="SSF48371">
    <property type="entry name" value="ARM repeat"/>
    <property type="match status" value="1"/>
</dbReference>
<dbReference type="Pfam" id="PF21072">
    <property type="entry name" value="EFR3"/>
    <property type="match status" value="1"/>
</dbReference>
<evidence type="ECO:0000256" key="2">
    <source>
        <dbReference type="SAM" id="MobiDB-lite"/>
    </source>
</evidence>
<dbReference type="InterPro" id="IPR016024">
    <property type="entry name" value="ARM-type_fold"/>
</dbReference>
<evidence type="ECO:0000313" key="3">
    <source>
        <dbReference type="EMBL" id="ERF71921.1"/>
    </source>
</evidence>
<reference evidence="4" key="1">
    <citation type="journal article" date="2014" name="BMC Genomics">
        <title>Genome characteristics reveal the impact of lichenization on lichen-forming fungus Endocarpon pusillum Hedwig (Verrucariales, Ascomycota).</title>
        <authorList>
            <person name="Wang Y.-Y."/>
            <person name="Liu B."/>
            <person name="Zhang X.-Y."/>
            <person name="Zhou Q.-M."/>
            <person name="Zhang T."/>
            <person name="Li H."/>
            <person name="Yu Y.-F."/>
            <person name="Zhang X.-L."/>
            <person name="Hao X.-Y."/>
            <person name="Wang M."/>
            <person name="Wang L."/>
            <person name="Wei J.-C."/>
        </authorList>
    </citation>
    <scope>NUCLEOTIDE SEQUENCE [LARGE SCALE GENOMIC DNA]</scope>
    <source>
        <strain evidence="4">Z07020 / HMAS-L-300199</strain>
    </source>
</reference>
<keyword evidence="4" id="KW-1185">Reference proteome</keyword>
<evidence type="ECO:0000313" key="4">
    <source>
        <dbReference type="Proteomes" id="UP000019373"/>
    </source>
</evidence>
<feature type="region of interest" description="Disordered" evidence="2">
    <location>
        <begin position="1110"/>
        <end position="1364"/>
    </location>
</feature>
<dbReference type="EMBL" id="KE721162">
    <property type="protein sequence ID" value="ERF71921.1"/>
    <property type="molecule type" value="Genomic_DNA"/>
</dbReference>
<feature type="region of interest" description="Disordered" evidence="2">
    <location>
        <begin position="954"/>
        <end position="982"/>
    </location>
</feature>
<dbReference type="PANTHER" id="PTHR47766">
    <property type="entry name" value="PROTEIN EFR3"/>
    <property type="match status" value="1"/>
</dbReference>
<feature type="region of interest" description="Disordered" evidence="2">
    <location>
        <begin position="1013"/>
        <end position="1035"/>
    </location>
</feature>
<feature type="compositionally biased region" description="Gly residues" evidence="2">
    <location>
        <begin position="1263"/>
        <end position="1274"/>
    </location>
</feature>
<evidence type="ECO:0008006" key="5">
    <source>
        <dbReference type="Google" id="ProtNLM"/>
    </source>
</evidence>
<dbReference type="PANTHER" id="PTHR47766:SF1">
    <property type="entry name" value="PROTEIN EFR3"/>
    <property type="match status" value="1"/>
</dbReference>
<comment type="similarity">
    <text evidence="1">Belongs to the EFR3 family.</text>
</comment>
<dbReference type="GeneID" id="19243088"/>
<feature type="region of interest" description="Disordered" evidence="2">
    <location>
        <begin position="608"/>
        <end position="646"/>
    </location>
</feature>
<organism evidence="3 4">
    <name type="scientific">Endocarpon pusillum (strain Z07020 / HMAS-L-300199)</name>
    <name type="common">Lichen-forming fungus</name>
    <dbReference type="NCBI Taxonomy" id="1263415"/>
    <lineage>
        <taxon>Eukaryota</taxon>
        <taxon>Fungi</taxon>
        <taxon>Dikarya</taxon>
        <taxon>Ascomycota</taxon>
        <taxon>Pezizomycotina</taxon>
        <taxon>Eurotiomycetes</taxon>
        <taxon>Chaetothyriomycetidae</taxon>
        <taxon>Verrucariales</taxon>
        <taxon>Verrucariaceae</taxon>
        <taxon>Endocarpon</taxon>
    </lineage>
</organism>
<gene>
    <name evidence="3" type="ORF">EPUS_08237</name>
</gene>
<feature type="compositionally biased region" description="Basic and acidic residues" evidence="2">
    <location>
        <begin position="625"/>
        <end position="635"/>
    </location>
</feature>
<dbReference type="Proteomes" id="UP000019373">
    <property type="component" value="Unassembled WGS sequence"/>
</dbReference>
<dbReference type="GO" id="GO:0072659">
    <property type="term" value="P:protein localization to plasma membrane"/>
    <property type="evidence" value="ECO:0007669"/>
    <property type="project" value="InterPro"/>
</dbReference>
<feature type="compositionally biased region" description="Gly residues" evidence="2">
    <location>
        <begin position="1344"/>
        <end position="1357"/>
    </location>
</feature>
<dbReference type="InterPro" id="IPR039786">
    <property type="entry name" value="EFR3"/>
</dbReference>
<dbReference type="InterPro" id="IPR049150">
    <property type="entry name" value="EFR3_HEAT-like_rpt"/>
</dbReference>
<feature type="region of interest" description="Disordered" evidence="2">
    <location>
        <begin position="1057"/>
        <end position="1098"/>
    </location>
</feature>
<proteinExistence type="inferred from homology"/>
<feature type="region of interest" description="Disordered" evidence="2">
    <location>
        <begin position="918"/>
        <end position="940"/>
    </location>
</feature>
<feature type="compositionally biased region" description="Basic and acidic residues" evidence="2">
    <location>
        <begin position="1243"/>
        <end position="1254"/>
    </location>
</feature>
<feature type="compositionally biased region" description="Low complexity" evidence="2">
    <location>
        <begin position="1016"/>
        <end position="1035"/>
    </location>
</feature>
<dbReference type="eggNOG" id="KOG1877">
    <property type="taxonomic scope" value="Eukaryota"/>
</dbReference>
<dbReference type="GO" id="GO:0005886">
    <property type="term" value="C:plasma membrane"/>
    <property type="evidence" value="ECO:0007669"/>
    <property type="project" value="TreeGrafter"/>
</dbReference>
<feature type="compositionally biased region" description="Polar residues" evidence="2">
    <location>
        <begin position="970"/>
        <end position="982"/>
    </location>
</feature>
<feature type="compositionally biased region" description="Low complexity" evidence="2">
    <location>
        <begin position="1082"/>
        <end position="1093"/>
    </location>
</feature>
<accession>U1GJA5</accession>
<dbReference type="OMA" id="ATHVYYT"/>
<dbReference type="OrthoDB" id="19232at2759"/>
<protein>
    <recommendedName>
        <fullName evidence="5">Protein EFR3</fullName>
    </recommendedName>
</protein>